<comment type="pathway">
    <text evidence="6">Protein modification; protein ubiquitination.</text>
</comment>
<keyword evidence="1 6" id="KW-0479">Metal-binding</keyword>
<dbReference type="GO" id="GO:0044027">
    <property type="term" value="P:negative regulation of gene expression via chromosomal CpG island methylation"/>
    <property type="evidence" value="ECO:0007669"/>
    <property type="project" value="TreeGrafter"/>
</dbReference>
<dbReference type="GO" id="GO:0042393">
    <property type="term" value="F:histone binding"/>
    <property type="evidence" value="ECO:0007669"/>
    <property type="project" value="UniProtKB-UniRule"/>
</dbReference>
<keyword evidence="6" id="KW-0238">DNA-binding</keyword>
<keyword evidence="2 6" id="KW-0863">Zinc-finger</keyword>
<evidence type="ECO:0000313" key="10">
    <source>
        <dbReference type="Proteomes" id="UP000233140"/>
    </source>
</evidence>
<dbReference type="SUPFAM" id="SSF57903">
    <property type="entry name" value="FYVE/PHD zinc finger"/>
    <property type="match status" value="1"/>
</dbReference>
<dbReference type="InterPro" id="IPR019787">
    <property type="entry name" value="Znf_PHD-finger"/>
</dbReference>
<dbReference type="FunFam" id="2.30.30.30:FF:000142">
    <property type="entry name" value="E3 ubiquitin-protein ligase UHRF2"/>
    <property type="match status" value="1"/>
</dbReference>
<dbReference type="InterPro" id="IPR047467">
    <property type="entry name" value="PHD_UHRF2"/>
</dbReference>
<proteinExistence type="predicted"/>
<evidence type="ECO:0000256" key="7">
    <source>
        <dbReference type="SAM" id="MobiDB-lite"/>
    </source>
</evidence>
<keyword evidence="10" id="KW-1185">Reference proteome</keyword>
<comment type="domain">
    <text evidence="6">The YDG domain mediates the interaction with histone H3.</text>
</comment>
<evidence type="ECO:0000313" key="9">
    <source>
        <dbReference type="Ensembl" id="ENSMLEP00000032867.1"/>
    </source>
</evidence>
<dbReference type="GO" id="GO:0008270">
    <property type="term" value="F:zinc ion binding"/>
    <property type="evidence" value="ECO:0007669"/>
    <property type="project" value="UniProtKB-KW"/>
</dbReference>
<dbReference type="InterPro" id="IPR045134">
    <property type="entry name" value="UHRF1/2-like"/>
</dbReference>
<dbReference type="Ensembl" id="ENSMLET00000056445.1">
    <property type="protein sequence ID" value="ENSMLEP00000032867.1"/>
    <property type="gene ID" value="ENSMLEG00000040608.1"/>
</dbReference>
<feature type="compositionally biased region" description="Basic and acidic residues" evidence="7">
    <location>
        <begin position="544"/>
        <end position="556"/>
    </location>
</feature>
<dbReference type="Gene3D" id="2.30.280.10">
    <property type="entry name" value="SRA-YDG"/>
    <property type="match status" value="1"/>
</dbReference>
<dbReference type="Gene3D" id="2.30.30.140">
    <property type="match status" value="1"/>
</dbReference>
<protein>
    <recommendedName>
        <fullName evidence="6">RING-type E3 ubiquitin transferase</fullName>
        <ecNumber evidence="6">2.3.2.27</ecNumber>
    </recommendedName>
</protein>
<dbReference type="PANTHER" id="PTHR14140:SF3">
    <property type="entry name" value="E3 UBIQUITIN-PROTEIN LIGASE UHRF2"/>
    <property type="match status" value="1"/>
</dbReference>
<sequence>MWIQVRIIDGSKTCTFENMSHKATIEEQREQMWALFDDVGLNDIIQLLIEVKPCSDSPPKAEKAPRVGPSSQPSTTAHAHLIDPSFELYKVNELVDTRDVGLGAWFEAHIHSITRASDGQSRGKTPLKNGSSYSVAAGEDVICHIQYDEYPESGTLEMNIKDLRPRELNVGDVVMVNYNIESPRQRGFWFDAEITTLKAISRTKKELRVKIFLGTLNECKIVSVDEIFKIEKPAAHPLLFADVKFLRRNNPDCDLCSGDPDKKCHSCFFLVCGGKHEPNMQFLCAECNVAYHIYCLNTPLDKVPEEDYWYCSSFVKAGERLKMREKKAKMPSASTESQRDWCRRMTCVGHMRKCTIVSSNPYGPIPVGSTWRFRVQVSEVGVHRPHVGGLHGRSNDGAYSLVLAGGFADKFLYTGSGGKKLVGNKRIGTPSDDQTLTNMNRALALNCDAPLGDRIGAESWNLRAGKPVRVICSFKGRKIKGNRYDGIYKVVKYWPEISSSDEFLIWHYLLRRDDVEPAPWTSEGIEWLRRLCLHLQYPAGYPSDNERKKTKGESKKQASGTTKSASKVYKASDSAEAIETFQLTPQQQHLIREDCQNQKLWDEMLAYLVEGPNFLKKLERSFMCQPVTTECFHNVCKDCLQRSFKAQVFSCPNYTIIPHEILQTLLDLFFPGYSKG</sequence>
<comment type="function">
    <text evidence="6">Multi domain E3 ubiquitin ligase that also plays a role in DNA methylation and histone modifications.</text>
</comment>
<dbReference type="Gene3D" id="3.30.40.10">
    <property type="entry name" value="Zinc/RING finger domain, C3HC4 (zinc finger)"/>
    <property type="match status" value="1"/>
</dbReference>
<keyword evidence="3 6" id="KW-0862">Zinc</keyword>
<comment type="catalytic activity">
    <reaction evidence="6">
        <text>S-ubiquitinyl-[E2 ubiquitin-conjugating enzyme]-L-cysteine + [acceptor protein]-L-lysine = [E2 ubiquitin-conjugating enzyme]-L-cysteine + N(6)-ubiquitinyl-[acceptor protein]-L-lysine.</text>
        <dbReference type="EC" id="2.3.2.27"/>
    </reaction>
</comment>
<dbReference type="PROSITE" id="PS51015">
    <property type="entry name" value="YDG"/>
    <property type="match status" value="1"/>
</dbReference>
<dbReference type="AlphaFoldDB" id="A0A2K5ZYL3"/>
<dbReference type="InterPro" id="IPR021991">
    <property type="entry name" value="TTD_dom"/>
</dbReference>
<dbReference type="SMART" id="SM00466">
    <property type="entry name" value="SRA"/>
    <property type="match status" value="1"/>
</dbReference>
<dbReference type="GO" id="GO:0003677">
    <property type="term" value="F:DNA binding"/>
    <property type="evidence" value="ECO:0007669"/>
    <property type="project" value="UniProtKB-KW"/>
</dbReference>
<dbReference type="GO" id="GO:0061630">
    <property type="term" value="F:ubiquitin protein ligase activity"/>
    <property type="evidence" value="ECO:0007669"/>
    <property type="project" value="UniProtKB-UniRule"/>
</dbReference>
<dbReference type="Proteomes" id="UP000233140">
    <property type="component" value="Unassembled WGS sequence"/>
</dbReference>
<accession>A0A2K5ZYL3</accession>
<dbReference type="InterPro" id="IPR013083">
    <property type="entry name" value="Znf_RING/FYVE/PHD"/>
</dbReference>
<dbReference type="InterPro" id="IPR011011">
    <property type="entry name" value="Znf_FYVE_PHD"/>
</dbReference>
<dbReference type="Gene3D" id="2.30.30.1150">
    <property type="match status" value="1"/>
</dbReference>
<dbReference type="Pfam" id="PF12148">
    <property type="entry name" value="TTD"/>
    <property type="match status" value="1"/>
</dbReference>
<dbReference type="InterPro" id="IPR036987">
    <property type="entry name" value="SRA-YDG_sf"/>
</dbReference>
<evidence type="ECO:0000256" key="4">
    <source>
        <dbReference type="ARBA" id="ARBA00023242"/>
    </source>
</evidence>
<feature type="domain" description="YDG" evidence="8">
    <location>
        <begin position="360"/>
        <end position="512"/>
    </location>
</feature>
<dbReference type="GeneTree" id="ENSGT00390000008296"/>
<dbReference type="CDD" id="cd15617">
    <property type="entry name" value="PHD_UHRF2"/>
    <property type="match status" value="1"/>
</dbReference>
<feature type="region of interest" description="Disordered" evidence="7">
    <location>
        <begin position="55"/>
        <end position="77"/>
    </location>
</feature>
<comment type="subcellular location">
    <subcellularLocation>
        <location evidence="5 6">Nucleus</location>
    </subcellularLocation>
</comment>
<dbReference type="Pfam" id="PF00628">
    <property type="entry name" value="PHD"/>
    <property type="match status" value="1"/>
</dbReference>
<keyword evidence="6" id="KW-0833">Ubl conjugation pathway</keyword>
<dbReference type="InterPro" id="IPR003105">
    <property type="entry name" value="SRA_YDG"/>
</dbReference>
<dbReference type="InterPro" id="IPR015947">
    <property type="entry name" value="PUA-like_sf"/>
</dbReference>
<evidence type="ECO:0000259" key="8">
    <source>
        <dbReference type="PROSITE" id="PS51015"/>
    </source>
</evidence>
<dbReference type="Pfam" id="PF02182">
    <property type="entry name" value="SAD_SRA"/>
    <property type="match status" value="1"/>
</dbReference>
<dbReference type="STRING" id="9568.ENSMLEP00000032867"/>
<dbReference type="SUPFAM" id="SSF57850">
    <property type="entry name" value="RING/U-box"/>
    <property type="match status" value="1"/>
</dbReference>
<name>A0A2K5ZYL3_MANLE</name>
<evidence type="ECO:0000256" key="5">
    <source>
        <dbReference type="PROSITE-ProRule" id="PRU00358"/>
    </source>
</evidence>
<dbReference type="OMA" id="TIIPHEI"/>
<feature type="region of interest" description="Disordered" evidence="7">
    <location>
        <begin position="543"/>
        <end position="567"/>
    </location>
</feature>
<dbReference type="GO" id="GO:0005634">
    <property type="term" value="C:nucleus"/>
    <property type="evidence" value="ECO:0007669"/>
    <property type="project" value="UniProtKB-SubCell"/>
</dbReference>
<evidence type="ECO:0000256" key="6">
    <source>
        <dbReference type="RuleBase" id="RU369101"/>
    </source>
</evidence>
<reference evidence="9" key="1">
    <citation type="submission" date="2025-08" db="UniProtKB">
        <authorList>
            <consortium name="Ensembl"/>
        </authorList>
    </citation>
    <scope>IDENTIFICATION</scope>
</reference>
<keyword evidence="6" id="KW-0808">Transferase</keyword>
<dbReference type="GO" id="GO:0016567">
    <property type="term" value="P:protein ubiquitination"/>
    <property type="evidence" value="ECO:0007669"/>
    <property type="project" value="UniProtKB-UniRule"/>
</dbReference>
<dbReference type="SUPFAM" id="SSF88697">
    <property type="entry name" value="PUA domain-like"/>
    <property type="match status" value="1"/>
</dbReference>
<dbReference type="EC" id="2.3.2.27" evidence="6"/>
<keyword evidence="4 5" id="KW-0539">Nucleus</keyword>
<reference evidence="9" key="2">
    <citation type="submission" date="2025-09" db="UniProtKB">
        <authorList>
            <consortium name="Ensembl"/>
        </authorList>
    </citation>
    <scope>IDENTIFICATION</scope>
</reference>
<evidence type="ECO:0000256" key="2">
    <source>
        <dbReference type="ARBA" id="ARBA00022771"/>
    </source>
</evidence>
<evidence type="ECO:0000256" key="3">
    <source>
        <dbReference type="ARBA" id="ARBA00022833"/>
    </source>
</evidence>
<organism evidence="9 10">
    <name type="scientific">Mandrillus leucophaeus</name>
    <name type="common">Drill</name>
    <name type="synonym">Papio leucophaeus</name>
    <dbReference type="NCBI Taxonomy" id="9568"/>
    <lineage>
        <taxon>Eukaryota</taxon>
        <taxon>Metazoa</taxon>
        <taxon>Chordata</taxon>
        <taxon>Craniata</taxon>
        <taxon>Vertebrata</taxon>
        <taxon>Euteleostomi</taxon>
        <taxon>Mammalia</taxon>
        <taxon>Eutheria</taxon>
        <taxon>Euarchontoglires</taxon>
        <taxon>Primates</taxon>
        <taxon>Haplorrhini</taxon>
        <taxon>Catarrhini</taxon>
        <taxon>Cercopithecidae</taxon>
        <taxon>Cercopithecinae</taxon>
        <taxon>Mandrillus</taxon>
    </lineage>
</organism>
<evidence type="ECO:0000256" key="1">
    <source>
        <dbReference type="ARBA" id="ARBA00022723"/>
    </source>
</evidence>
<dbReference type="PANTHER" id="PTHR14140">
    <property type="entry name" value="E3 UBIQUITIN-PROTEIN LIGASE UHRF-RELATED"/>
    <property type="match status" value="1"/>
</dbReference>